<evidence type="ECO:0000313" key="1">
    <source>
        <dbReference type="EMBL" id="MPM60171.1"/>
    </source>
</evidence>
<gene>
    <name evidence="1" type="ORF">SDC9_107019</name>
</gene>
<comment type="caution">
    <text evidence="1">The sequence shown here is derived from an EMBL/GenBank/DDBJ whole genome shotgun (WGS) entry which is preliminary data.</text>
</comment>
<accession>A0A645B6C8</accession>
<proteinExistence type="predicted"/>
<reference evidence="1" key="1">
    <citation type="submission" date="2019-08" db="EMBL/GenBank/DDBJ databases">
        <authorList>
            <person name="Kucharzyk K."/>
            <person name="Murdoch R.W."/>
            <person name="Higgins S."/>
            <person name="Loffler F."/>
        </authorList>
    </citation>
    <scope>NUCLEOTIDE SEQUENCE</scope>
</reference>
<organism evidence="1">
    <name type="scientific">bioreactor metagenome</name>
    <dbReference type="NCBI Taxonomy" id="1076179"/>
    <lineage>
        <taxon>unclassified sequences</taxon>
        <taxon>metagenomes</taxon>
        <taxon>ecological metagenomes</taxon>
    </lineage>
</organism>
<dbReference type="EMBL" id="VSSQ01017664">
    <property type="protein sequence ID" value="MPM60171.1"/>
    <property type="molecule type" value="Genomic_DNA"/>
</dbReference>
<protein>
    <submittedName>
        <fullName evidence="1">Uncharacterized protein</fullName>
    </submittedName>
</protein>
<dbReference type="AlphaFoldDB" id="A0A645B6C8"/>
<name>A0A645B6C8_9ZZZZ</name>
<sequence>MNKLAGTSGIVLKSTVEALSAVMLPDTSVTPVKFAKEVLSDNVNVFPLRISVLTPVAIVKFEFNIVKLPPSVSALPTVMLNAPAPANNPSLKPPTT</sequence>